<keyword evidence="3" id="KW-1185">Reference proteome</keyword>
<name>A0ABT1XSA2_9SPHN</name>
<evidence type="ECO:0000256" key="1">
    <source>
        <dbReference type="SAM" id="SignalP"/>
    </source>
</evidence>
<dbReference type="RefSeq" id="WP_257595615.1">
    <property type="nucleotide sequence ID" value="NZ_JANKHH010000004.1"/>
</dbReference>
<organism evidence="2 3">
    <name type="scientific">Parerythrobacter lacustris</name>
    <dbReference type="NCBI Taxonomy" id="2969984"/>
    <lineage>
        <taxon>Bacteria</taxon>
        <taxon>Pseudomonadati</taxon>
        <taxon>Pseudomonadota</taxon>
        <taxon>Alphaproteobacteria</taxon>
        <taxon>Sphingomonadales</taxon>
        <taxon>Erythrobacteraceae</taxon>
        <taxon>Parerythrobacter</taxon>
    </lineage>
</organism>
<sequence length="420" mass="46436">MKAIAYLTMVLLPTASLAQDIDVKDDLEAKLRNKPSLTYGKFETVVRQKCHWVNLPSQHEFGSNMTEFCEPYSTTVDNSYQAPAKVVSTEILEIRDFKFHTERMTALPADIIIKKRNIFQCTEGDYSTTISEQLQSSEGWQFIKSRSVTTTNSIDVSATASYMPSGIGASAAVNVRHQTALTVGRQQMDSMSRTITRSVSDTYSFTGPKAVTVDVFAYRTTVEIPYSGVVYVDAVLEPNNSGIVRASQLLTLEERTFPIEGVLRANDVSNADFRAFERRGGCINPEIAGFVVDSLDDQYETAASLRPDFRSFGSNRSALLQADDNDKLFAGSSIDESVNAGAAPLASDQVIGPADGISYRVVFTRQEIRSDPTCGYTDLGLPKTRQYSIEQREYQQAQNGRIVRTWMESLTTMGQCLPGV</sequence>
<accession>A0ABT1XSA2</accession>
<keyword evidence="1" id="KW-0732">Signal</keyword>
<evidence type="ECO:0000313" key="3">
    <source>
        <dbReference type="Proteomes" id="UP001206067"/>
    </source>
</evidence>
<proteinExistence type="predicted"/>
<dbReference type="EMBL" id="JANKHH010000004">
    <property type="protein sequence ID" value="MCR2833836.1"/>
    <property type="molecule type" value="Genomic_DNA"/>
</dbReference>
<comment type="caution">
    <text evidence="2">The sequence shown here is derived from an EMBL/GenBank/DDBJ whole genome shotgun (WGS) entry which is preliminary data.</text>
</comment>
<gene>
    <name evidence="2" type="ORF">NSO95_07745</name>
</gene>
<dbReference type="Proteomes" id="UP001206067">
    <property type="component" value="Unassembled WGS sequence"/>
</dbReference>
<protein>
    <submittedName>
        <fullName evidence="2">Uncharacterized protein</fullName>
    </submittedName>
</protein>
<reference evidence="2 3" key="1">
    <citation type="submission" date="2022-08" db="EMBL/GenBank/DDBJ databases">
        <title>Polyphasic taxonomy analysis of Qipengyuania sp.RS5-5.</title>
        <authorList>
            <person name="Xamxidin M."/>
            <person name="Wu M."/>
        </authorList>
    </citation>
    <scope>NUCLEOTIDE SEQUENCE [LARGE SCALE GENOMIC DNA]</scope>
    <source>
        <strain evidence="2 3">RS5-5</strain>
    </source>
</reference>
<feature type="signal peptide" evidence="1">
    <location>
        <begin position="1"/>
        <end position="18"/>
    </location>
</feature>
<feature type="chain" id="PRO_5047097046" evidence="1">
    <location>
        <begin position="19"/>
        <end position="420"/>
    </location>
</feature>
<dbReference type="Gene3D" id="2.170.15.10">
    <property type="entry name" value="Proaerolysin, chain A, domain 3"/>
    <property type="match status" value="1"/>
</dbReference>
<evidence type="ECO:0000313" key="2">
    <source>
        <dbReference type="EMBL" id="MCR2833836.1"/>
    </source>
</evidence>